<dbReference type="PANTHER" id="PTHR21381:SF3">
    <property type="entry name" value="SGC REGION PROTEIN SGCQ-RELATED"/>
    <property type="match status" value="1"/>
</dbReference>
<proteinExistence type="inferred from homology"/>
<comment type="similarity">
    <text evidence="1">Belongs to the BtpA family.</text>
</comment>
<accession>H5SID6</accession>
<protein>
    <submittedName>
        <fullName evidence="2">Photosystem I assembly BtpA</fullName>
    </submittedName>
</protein>
<evidence type="ECO:0000313" key="2">
    <source>
        <dbReference type="EMBL" id="BAL55922.1"/>
    </source>
</evidence>
<evidence type="ECO:0000256" key="1">
    <source>
        <dbReference type="ARBA" id="ARBA00006007"/>
    </source>
</evidence>
<dbReference type="SUPFAM" id="SSF51366">
    <property type="entry name" value="Ribulose-phoshate binding barrel"/>
    <property type="match status" value="1"/>
</dbReference>
<dbReference type="InterPro" id="IPR005137">
    <property type="entry name" value="BtpA"/>
</dbReference>
<reference evidence="2" key="2">
    <citation type="journal article" date="2012" name="PLoS ONE">
        <title>A Deeply Branching Thermophilic Bacterium with an Ancient Acetyl-CoA Pathway Dominates a Subsurface Ecosystem.</title>
        <authorList>
            <person name="Takami H."/>
            <person name="Noguchi H."/>
            <person name="Takaki Y."/>
            <person name="Uchiyama I."/>
            <person name="Toyoda A."/>
            <person name="Nishi S."/>
            <person name="Chee G.-J."/>
            <person name="Arai W."/>
            <person name="Nunoura T."/>
            <person name="Itoh T."/>
            <person name="Hattori M."/>
            <person name="Takai K."/>
        </authorList>
    </citation>
    <scope>NUCLEOTIDE SEQUENCE</scope>
</reference>
<dbReference type="InterPro" id="IPR011060">
    <property type="entry name" value="RibuloseP-bd_barrel"/>
</dbReference>
<reference evidence="2" key="1">
    <citation type="journal article" date="2005" name="Environ. Microbiol.">
        <title>Genetic and functional properties of uncultivated thermophilic crenarchaeotes from a subsurface gold mine as revealed by analysis of genome fragments.</title>
        <authorList>
            <person name="Nunoura T."/>
            <person name="Hirayama H."/>
            <person name="Takami H."/>
            <person name="Oida H."/>
            <person name="Nishi S."/>
            <person name="Shimamura S."/>
            <person name="Suzuki Y."/>
            <person name="Inagaki F."/>
            <person name="Takai K."/>
            <person name="Nealson K.H."/>
            <person name="Horikoshi K."/>
        </authorList>
    </citation>
    <scope>NUCLEOTIDE SEQUENCE</scope>
</reference>
<name>H5SID6_9CHLR</name>
<dbReference type="PIRSF" id="PIRSF005956">
    <property type="entry name" value="BtpA"/>
    <property type="match status" value="1"/>
</dbReference>
<dbReference type="Pfam" id="PF03437">
    <property type="entry name" value="BtpA"/>
    <property type="match status" value="1"/>
</dbReference>
<dbReference type="EMBL" id="AP011732">
    <property type="protein sequence ID" value="BAL55922.1"/>
    <property type="molecule type" value="Genomic_DNA"/>
</dbReference>
<dbReference type="NCBIfam" id="TIGR00259">
    <property type="entry name" value="thylakoid_BtpA"/>
    <property type="match status" value="1"/>
</dbReference>
<sequence length="271" mass="29445">MHTLLQEIFHIPKPVIAMVHFPPLPGTPLYDERRGVDGILESVASDVQKLLEGGVDGLLYCNEGDRPYALQADFEAIAVMSRVIAETAPRDRPFGVDFLWDPKAPIAIALATGAAFVREVFTGLYESDMGLWNTNAAAMLRYRRAIGASHIRLFYNITPEFASSLGTRSIEQVARSAVISSLADALLVSGPMAGAEPDLSILQRVKAAIGDQVPVLLNTGAKVENIRQFLQIADGVIVGSSLKVDGYTWNPVDPSRVQAFMEAVREVRKGL</sequence>
<dbReference type="PANTHER" id="PTHR21381">
    <property type="entry name" value="ZGC:162297"/>
    <property type="match status" value="1"/>
</dbReference>
<gene>
    <name evidence="2" type="ORF">HGMM_F32G01C32</name>
</gene>
<dbReference type="AlphaFoldDB" id="H5SID6"/>
<organism evidence="2">
    <name type="scientific">uncultured Chloroflexota bacterium</name>
    <dbReference type="NCBI Taxonomy" id="166587"/>
    <lineage>
        <taxon>Bacteria</taxon>
        <taxon>Bacillati</taxon>
        <taxon>Chloroflexota</taxon>
        <taxon>environmental samples</taxon>
    </lineage>
</organism>